<evidence type="ECO:0000313" key="1">
    <source>
        <dbReference type="EMBL" id="WOB77652.1"/>
    </source>
</evidence>
<protein>
    <submittedName>
        <fullName evidence="1">Uncharacterized protein</fullName>
    </submittedName>
</protein>
<proteinExistence type="predicted"/>
<sequence length="74" mass="8221">MLLAPHQQAIWLTMWARNFSHAGVAFMMIGVLALLGARFMEHQIAIGFLVGAGLVYVGDLIIRYIPDPEQPVDK</sequence>
<name>A0ACD4VI87_9CAUL</name>
<accession>A0ACD4VI87</accession>
<evidence type="ECO:0000313" key="2">
    <source>
        <dbReference type="Proteomes" id="UP001302493"/>
    </source>
</evidence>
<gene>
    <name evidence="1" type="ORF">PZA08_09930</name>
</gene>
<dbReference type="Proteomes" id="UP001302493">
    <property type="component" value="Chromosome"/>
</dbReference>
<reference evidence="1" key="1">
    <citation type="submission" date="2023-03" db="EMBL/GenBank/DDBJ databases">
        <title>Genome sequence of Brevundimonas nasdae SJTX8.</title>
        <authorList>
            <person name="Liang R."/>
        </authorList>
    </citation>
    <scope>NUCLEOTIDE SEQUENCE</scope>
    <source>
        <strain evidence="1">X8</strain>
    </source>
</reference>
<organism evidence="1 2">
    <name type="scientific">Brevundimonas nasdae</name>
    <dbReference type="NCBI Taxonomy" id="172043"/>
    <lineage>
        <taxon>Bacteria</taxon>
        <taxon>Pseudomonadati</taxon>
        <taxon>Pseudomonadota</taxon>
        <taxon>Alphaproteobacteria</taxon>
        <taxon>Caulobacterales</taxon>
        <taxon>Caulobacteraceae</taxon>
        <taxon>Brevundimonas</taxon>
    </lineage>
</organism>
<dbReference type="EMBL" id="CP119180">
    <property type="protein sequence ID" value="WOB77652.1"/>
    <property type="molecule type" value="Genomic_DNA"/>
</dbReference>
<keyword evidence="2" id="KW-1185">Reference proteome</keyword>